<dbReference type="EMBL" id="WIGN01000011">
    <property type="protein sequence ID" value="KAF6819087.1"/>
    <property type="molecule type" value="Genomic_DNA"/>
</dbReference>
<reference evidence="2 3" key="1">
    <citation type="journal article" date="2020" name="Phytopathology">
        <title>Genome Sequence Resources of Colletotrichum truncatum, C. plurivorum, C. musicola, and C. sojae: Four Species Pathogenic to Soybean (Glycine max).</title>
        <authorList>
            <person name="Rogerio F."/>
            <person name="Boufleur T.R."/>
            <person name="Ciampi-Guillardi M."/>
            <person name="Sukno S.A."/>
            <person name="Thon M.R."/>
            <person name="Massola Junior N.S."/>
            <person name="Baroncelli R."/>
        </authorList>
    </citation>
    <scope>NUCLEOTIDE SEQUENCE [LARGE SCALE GENOMIC DNA]</scope>
    <source>
        <strain evidence="2 3">LFN0009</strain>
    </source>
</reference>
<proteinExistence type="predicted"/>
<evidence type="ECO:0000256" key="1">
    <source>
        <dbReference type="SAM" id="MobiDB-lite"/>
    </source>
</evidence>
<feature type="compositionally biased region" description="Low complexity" evidence="1">
    <location>
        <begin position="98"/>
        <end position="107"/>
    </location>
</feature>
<protein>
    <submittedName>
        <fullName evidence="2">Uncharacterized protein</fullName>
    </submittedName>
</protein>
<evidence type="ECO:0000313" key="3">
    <source>
        <dbReference type="Proteomes" id="UP000652219"/>
    </source>
</evidence>
<feature type="region of interest" description="Disordered" evidence="1">
    <location>
        <begin position="78"/>
        <end position="114"/>
    </location>
</feature>
<comment type="caution">
    <text evidence="2">The sequence shown here is derived from an EMBL/GenBank/DDBJ whole genome shotgun (WGS) entry which is preliminary data.</text>
</comment>
<name>A0A8H6JTG6_9PEZI</name>
<accession>A0A8H6JTG6</accession>
<dbReference type="AlphaFoldDB" id="A0A8H6JTG6"/>
<organism evidence="2 3">
    <name type="scientific">Colletotrichum sojae</name>
    <dbReference type="NCBI Taxonomy" id="2175907"/>
    <lineage>
        <taxon>Eukaryota</taxon>
        <taxon>Fungi</taxon>
        <taxon>Dikarya</taxon>
        <taxon>Ascomycota</taxon>
        <taxon>Pezizomycotina</taxon>
        <taxon>Sordariomycetes</taxon>
        <taxon>Hypocreomycetidae</taxon>
        <taxon>Glomerellales</taxon>
        <taxon>Glomerellaceae</taxon>
        <taxon>Colletotrichum</taxon>
        <taxon>Colletotrichum orchidearum species complex</taxon>
    </lineage>
</organism>
<evidence type="ECO:0000313" key="2">
    <source>
        <dbReference type="EMBL" id="KAF6819087.1"/>
    </source>
</evidence>
<dbReference type="Proteomes" id="UP000652219">
    <property type="component" value="Unassembled WGS sequence"/>
</dbReference>
<sequence>MRLFSHEVAFNGYGELSPEQHLTTPTPSCLLSLYRLAPRLDRKQQSWRITKPKETIRSFKGNLVRLRPCSAKAVLQDATRHRSSLLPSTTPRFQAPSPIRRPTTPIPLAVPGRHLRPPRWTRGLAHRDRVADLLT</sequence>
<gene>
    <name evidence="2" type="ORF">CSOJ01_01472</name>
</gene>
<keyword evidence="3" id="KW-1185">Reference proteome</keyword>